<comment type="caution">
    <text evidence="2">The sequence shown here is derived from an EMBL/GenBank/DDBJ whole genome shotgun (WGS) entry which is preliminary data.</text>
</comment>
<sequence length="229" mass="24594">LELRTSLLQDAEAADAARSQGQGAASRPRRASTSTRSSPGVSESSAEASALSAAEEMAHASARALDYRLLNQEFPAPEAMAKIGTRLWALAAACTTRAIYFKLNAGRVGVVSTPSALKRFEDVQPGDLALCVVSGISLDGTYLYLDRYDHDWDFFDHQLRPTGEPEVGAFGREYRYSTSAPAFSRSETTDPLLLRGLPALGDGLELPGGLDPWEAGPEDVSWDGDARED</sequence>
<feature type="compositionally biased region" description="Low complexity" evidence="1">
    <location>
        <begin position="31"/>
        <end position="49"/>
    </location>
</feature>
<evidence type="ECO:0000313" key="3">
    <source>
        <dbReference type="Proteomes" id="UP000654075"/>
    </source>
</evidence>
<reference evidence="2" key="1">
    <citation type="submission" date="2021-02" db="EMBL/GenBank/DDBJ databases">
        <authorList>
            <person name="Dougan E. K."/>
            <person name="Rhodes N."/>
            <person name="Thang M."/>
            <person name="Chan C."/>
        </authorList>
    </citation>
    <scope>NUCLEOTIDE SEQUENCE</scope>
</reference>
<organism evidence="2 3">
    <name type="scientific">Polarella glacialis</name>
    <name type="common">Dinoflagellate</name>
    <dbReference type="NCBI Taxonomy" id="89957"/>
    <lineage>
        <taxon>Eukaryota</taxon>
        <taxon>Sar</taxon>
        <taxon>Alveolata</taxon>
        <taxon>Dinophyceae</taxon>
        <taxon>Suessiales</taxon>
        <taxon>Suessiaceae</taxon>
        <taxon>Polarella</taxon>
    </lineage>
</organism>
<gene>
    <name evidence="2" type="ORF">PGLA1383_LOCUS20148</name>
</gene>
<dbReference type="OrthoDB" id="1532798at2759"/>
<name>A0A813EIE4_POLGL</name>
<dbReference type="Proteomes" id="UP000654075">
    <property type="component" value="Unassembled WGS sequence"/>
</dbReference>
<feature type="non-terminal residue" evidence="2">
    <location>
        <position position="229"/>
    </location>
</feature>
<proteinExistence type="predicted"/>
<evidence type="ECO:0000256" key="1">
    <source>
        <dbReference type="SAM" id="MobiDB-lite"/>
    </source>
</evidence>
<accession>A0A813EIE4</accession>
<feature type="compositionally biased region" description="Acidic residues" evidence="1">
    <location>
        <begin position="216"/>
        <end position="229"/>
    </location>
</feature>
<protein>
    <submittedName>
        <fullName evidence="2">Uncharacterized protein</fullName>
    </submittedName>
</protein>
<dbReference type="AlphaFoldDB" id="A0A813EIE4"/>
<keyword evidence="3" id="KW-1185">Reference proteome</keyword>
<feature type="region of interest" description="Disordered" evidence="1">
    <location>
        <begin position="1"/>
        <end position="49"/>
    </location>
</feature>
<feature type="region of interest" description="Disordered" evidence="1">
    <location>
        <begin position="206"/>
        <end position="229"/>
    </location>
</feature>
<dbReference type="EMBL" id="CAJNNV010013631">
    <property type="protein sequence ID" value="CAE8601880.1"/>
    <property type="molecule type" value="Genomic_DNA"/>
</dbReference>
<evidence type="ECO:0000313" key="2">
    <source>
        <dbReference type="EMBL" id="CAE8601880.1"/>
    </source>
</evidence>